<dbReference type="PANTHER" id="PTHR12891:SF0">
    <property type="entry name" value="MMS19 NUCLEOTIDE EXCISION REPAIR PROTEIN HOMOLOG"/>
    <property type="match status" value="1"/>
</dbReference>
<keyword evidence="2" id="KW-0227">DNA damage</keyword>
<dbReference type="AlphaFoldDB" id="A0A835VC36"/>
<dbReference type="InterPro" id="IPR039920">
    <property type="entry name" value="MMS19"/>
</dbReference>
<feature type="non-terminal residue" evidence="5">
    <location>
        <position position="220"/>
    </location>
</feature>
<evidence type="ECO:0000313" key="5">
    <source>
        <dbReference type="EMBL" id="KAG0490841.1"/>
    </source>
</evidence>
<dbReference type="EMBL" id="JADCNM010000003">
    <property type="protein sequence ID" value="KAG0490841.1"/>
    <property type="molecule type" value="Genomic_DNA"/>
</dbReference>
<protein>
    <recommendedName>
        <fullName evidence="2">MMS19 nucleotide excision repair protein</fullName>
    </recommendedName>
</protein>
<feature type="chain" id="PRO_5032414881" description="MMS19 nucleotide excision repair protein" evidence="3">
    <location>
        <begin position="29"/>
        <end position="220"/>
    </location>
</feature>
<keyword evidence="2" id="KW-0539">Nucleus</keyword>
<comment type="caution">
    <text evidence="5">The sequence shown here is derived from an EMBL/GenBank/DDBJ whole genome shotgun (WGS) entry which is preliminary data.</text>
</comment>
<dbReference type="InterPro" id="IPR024687">
    <property type="entry name" value="MMS19_C"/>
</dbReference>
<organism evidence="5 6">
    <name type="scientific">Vanilla planifolia</name>
    <name type="common">Vanilla</name>
    <dbReference type="NCBI Taxonomy" id="51239"/>
    <lineage>
        <taxon>Eukaryota</taxon>
        <taxon>Viridiplantae</taxon>
        <taxon>Streptophyta</taxon>
        <taxon>Embryophyta</taxon>
        <taxon>Tracheophyta</taxon>
        <taxon>Spermatophyta</taxon>
        <taxon>Magnoliopsida</taxon>
        <taxon>Liliopsida</taxon>
        <taxon>Asparagales</taxon>
        <taxon>Orchidaceae</taxon>
        <taxon>Vanilloideae</taxon>
        <taxon>Vanilleae</taxon>
        <taxon>Vanilla</taxon>
    </lineage>
</organism>
<feature type="domain" description="MMS19 C-terminal" evidence="4">
    <location>
        <begin position="85"/>
        <end position="181"/>
    </location>
</feature>
<dbReference type="PROSITE" id="PS51257">
    <property type="entry name" value="PROKAR_LIPOPROTEIN"/>
    <property type="match status" value="1"/>
</dbReference>
<dbReference type="Gene3D" id="1.25.10.10">
    <property type="entry name" value="Leucine-rich Repeat Variant"/>
    <property type="match status" value="1"/>
</dbReference>
<dbReference type="GO" id="GO:0006281">
    <property type="term" value="P:DNA repair"/>
    <property type="evidence" value="ECO:0007669"/>
    <property type="project" value="UniProtKB-UniRule"/>
</dbReference>
<dbReference type="OrthoDB" id="342900at2759"/>
<comment type="subcellular location">
    <subcellularLocation>
        <location evidence="2">Nucleus</location>
    </subcellularLocation>
</comment>
<dbReference type="GO" id="GO:0005634">
    <property type="term" value="C:nucleus"/>
    <property type="evidence" value="ECO:0007669"/>
    <property type="project" value="UniProtKB-SubCell"/>
</dbReference>
<comment type="function">
    <text evidence="2">Key component of the cytosolic iron-sulfur protein assembly (CIA) complex, a multiprotein complex that mediates the incorporation of iron-sulfur cluster into apoproteins specifically involved in DNA metabolism and genomic integrity. In the CIA complex, MMS19 acts as an adapter between early-acting CIA components and a subset of cellular target iron-sulfur proteins.</text>
</comment>
<dbReference type="Pfam" id="PF12460">
    <property type="entry name" value="MMS19_C"/>
    <property type="match status" value="1"/>
</dbReference>
<dbReference type="Proteomes" id="UP000639772">
    <property type="component" value="Chromosome 3"/>
</dbReference>
<evidence type="ECO:0000313" key="6">
    <source>
        <dbReference type="Proteomes" id="UP000639772"/>
    </source>
</evidence>
<evidence type="ECO:0000256" key="2">
    <source>
        <dbReference type="RuleBase" id="RU367072"/>
    </source>
</evidence>
<accession>A0A835VC36</accession>
<dbReference type="SUPFAM" id="SSF48371">
    <property type="entry name" value="ARM repeat"/>
    <property type="match status" value="1"/>
</dbReference>
<dbReference type="GO" id="GO:0051604">
    <property type="term" value="P:protein maturation"/>
    <property type="evidence" value="ECO:0007669"/>
    <property type="project" value="UniProtKB-UniRule"/>
</dbReference>
<name>A0A835VC36_VANPL</name>
<dbReference type="InterPro" id="IPR011989">
    <property type="entry name" value="ARM-like"/>
</dbReference>
<reference evidence="5 6" key="1">
    <citation type="journal article" date="2020" name="Nat. Food">
        <title>A phased Vanilla planifolia genome enables genetic improvement of flavour and production.</title>
        <authorList>
            <person name="Hasing T."/>
            <person name="Tang H."/>
            <person name="Brym M."/>
            <person name="Khazi F."/>
            <person name="Huang T."/>
            <person name="Chambers A.H."/>
        </authorList>
    </citation>
    <scope>NUCLEOTIDE SEQUENCE [LARGE SCALE GENOMIC DNA]</scope>
    <source>
        <tissue evidence="5">Leaf</tissue>
    </source>
</reference>
<dbReference type="InterPro" id="IPR016024">
    <property type="entry name" value="ARM-type_fold"/>
</dbReference>
<proteinExistence type="inferred from homology"/>
<evidence type="ECO:0000259" key="4">
    <source>
        <dbReference type="Pfam" id="PF12460"/>
    </source>
</evidence>
<sequence length="220" mass="24731">MRGHEQLKDIANILLKCLLLSLTTMTSSSSCGSDNHNSERTQYLVARSASDAFQILLSDSEVCLNKKFHANIKPLYKQRALLYRAFVHTISGIPMVALVAEMNKVIPLLLDALSVLDIDVLNKDLVYSLLLVLSGFLIDEKGKEGILVYVHTIIDRLVKLISYPHMKLIRETAIQCLTAITSLPYTRIYPMKVQVLKALSVALDDKKRIVRQEAIKCRHA</sequence>
<dbReference type="GO" id="GO:0097361">
    <property type="term" value="C:cytosolic [4Fe-4S] assembly targeting complex"/>
    <property type="evidence" value="ECO:0007669"/>
    <property type="project" value="UniProtKB-UniRule"/>
</dbReference>
<dbReference type="GO" id="GO:0016226">
    <property type="term" value="P:iron-sulfur cluster assembly"/>
    <property type="evidence" value="ECO:0007669"/>
    <property type="project" value="UniProtKB-UniRule"/>
</dbReference>
<feature type="signal peptide" evidence="3">
    <location>
        <begin position="1"/>
        <end position="28"/>
    </location>
</feature>
<comment type="similarity">
    <text evidence="1 2">Belongs to the MET18/MMS19 family.</text>
</comment>
<keyword evidence="3" id="KW-0732">Signal</keyword>
<dbReference type="PANTHER" id="PTHR12891">
    <property type="entry name" value="DNA REPAIR/TRANSCRIPTION PROTEIN MET18/MMS19"/>
    <property type="match status" value="1"/>
</dbReference>
<keyword evidence="2" id="KW-0234">DNA repair</keyword>
<evidence type="ECO:0000256" key="1">
    <source>
        <dbReference type="ARBA" id="ARBA00009340"/>
    </source>
</evidence>
<evidence type="ECO:0000256" key="3">
    <source>
        <dbReference type="SAM" id="SignalP"/>
    </source>
</evidence>
<gene>
    <name evidence="5" type="ORF">HPP92_007704</name>
</gene>